<evidence type="ECO:0000313" key="6">
    <source>
        <dbReference type="Proteomes" id="UP000824214"/>
    </source>
</evidence>
<dbReference type="InterPro" id="IPR003593">
    <property type="entry name" value="AAA+_ATPase"/>
</dbReference>
<evidence type="ECO:0000259" key="4">
    <source>
        <dbReference type="SMART" id="SM00382"/>
    </source>
</evidence>
<dbReference type="Proteomes" id="UP000824214">
    <property type="component" value="Unassembled WGS sequence"/>
</dbReference>
<dbReference type="AlphaFoldDB" id="A0A9D2LYJ1"/>
<evidence type="ECO:0000256" key="3">
    <source>
        <dbReference type="SAM" id="MobiDB-lite"/>
    </source>
</evidence>
<dbReference type="InterPro" id="IPR027417">
    <property type="entry name" value="P-loop_NTPase"/>
</dbReference>
<sequence>MDTSGFDTVARHIPLYRERLLALPGWVKDQAFDIHIASGQPLSLSGKEGALFLGKKGVTRAFQEGIVTTPQQLRELFLAACGHSVFRHEEELRQGYVRLGENLRVGVCGTAVAEGGQVRSLRDITALVYRIPRQVPGCGDRLFLEGVPLERGVLVVGPPSSGKTTFLRDVARSLSLGRFGPSRRVAVVDERGELGGYDLGPNADVLRGYPKAAGLDAAIRTLSPEVAVLDELSQGDLEAVRGAAAAGVVLLASVHGEAEHLSQRPLCRALVESGAFGTAVCLAGRGAPGEVAALVPVDSEGGVGRHEAFGSGAAGGQRAAGGPGRGGAPQAPGPAAA</sequence>
<dbReference type="PANTHER" id="PTHR20953">
    <property type="entry name" value="KINASE-RELATED"/>
    <property type="match status" value="1"/>
</dbReference>
<feature type="region of interest" description="Disordered" evidence="3">
    <location>
        <begin position="305"/>
        <end position="337"/>
    </location>
</feature>
<keyword evidence="2" id="KW-0067">ATP-binding</keyword>
<name>A0A9D2LYJ1_9FIRM</name>
<evidence type="ECO:0000256" key="2">
    <source>
        <dbReference type="ARBA" id="ARBA00022840"/>
    </source>
</evidence>
<dbReference type="SMART" id="SM00382">
    <property type="entry name" value="AAA"/>
    <property type="match status" value="1"/>
</dbReference>
<dbReference type="PANTHER" id="PTHR20953:SF3">
    <property type="entry name" value="P-LOOP CONTAINING NUCLEOSIDE TRIPHOSPHATE HYDROLASES SUPERFAMILY PROTEIN"/>
    <property type="match status" value="1"/>
</dbReference>
<organism evidence="5 6">
    <name type="scientific">Candidatus Acutalibacter ornithocaccae</name>
    <dbReference type="NCBI Taxonomy" id="2838416"/>
    <lineage>
        <taxon>Bacteria</taxon>
        <taxon>Bacillati</taxon>
        <taxon>Bacillota</taxon>
        <taxon>Clostridia</taxon>
        <taxon>Eubacteriales</taxon>
        <taxon>Acutalibacteraceae</taxon>
        <taxon>Acutalibacter</taxon>
    </lineage>
</organism>
<accession>A0A9D2LYJ1</accession>
<dbReference type="GO" id="GO:0005524">
    <property type="term" value="F:ATP binding"/>
    <property type="evidence" value="ECO:0007669"/>
    <property type="project" value="UniProtKB-KW"/>
</dbReference>
<dbReference type="Gene3D" id="3.40.50.300">
    <property type="entry name" value="P-loop containing nucleotide triphosphate hydrolases"/>
    <property type="match status" value="1"/>
</dbReference>
<reference evidence="5" key="1">
    <citation type="journal article" date="2021" name="PeerJ">
        <title>Extensive microbial diversity within the chicken gut microbiome revealed by metagenomics and culture.</title>
        <authorList>
            <person name="Gilroy R."/>
            <person name="Ravi A."/>
            <person name="Getino M."/>
            <person name="Pursley I."/>
            <person name="Horton D.L."/>
            <person name="Alikhan N.F."/>
            <person name="Baker D."/>
            <person name="Gharbi K."/>
            <person name="Hall N."/>
            <person name="Watson M."/>
            <person name="Adriaenssens E.M."/>
            <person name="Foster-Nyarko E."/>
            <person name="Jarju S."/>
            <person name="Secka A."/>
            <person name="Antonio M."/>
            <person name="Oren A."/>
            <person name="Chaudhuri R.R."/>
            <person name="La Ragione R."/>
            <person name="Hildebrand F."/>
            <person name="Pallen M.J."/>
        </authorList>
    </citation>
    <scope>NUCLEOTIDE SEQUENCE</scope>
    <source>
        <strain evidence="5">ChiBcolR8-3208</strain>
    </source>
</reference>
<comment type="caution">
    <text evidence="5">The sequence shown here is derived from an EMBL/GenBank/DDBJ whole genome shotgun (WGS) entry which is preliminary data.</text>
</comment>
<feature type="compositionally biased region" description="Low complexity" evidence="3">
    <location>
        <begin position="328"/>
        <end position="337"/>
    </location>
</feature>
<proteinExistence type="predicted"/>
<protein>
    <submittedName>
        <fullName evidence="5">Stage III sporulation protein AA</fullName>
    </submittedName>
</protein>
<evidence type="ECO:0000256" key="1">
    <source>
        <dbReference type="ARBA" id="ARBA00022741"/>
    </source>
</evidence>
<gene>
    <name evidence="5" type="ORF">H9942_06600</name>
</gene>
<feature type="domain" description="AAA+ ATPase" evidence="4">
    <location>
        <begin position="149"/>
        <end position="276"/>
    </location>
</feature>
<keyword evidence="1" id="KW-0547">Nucleotide-binding</keyword>
<dbReference type="InterPro" id="IPR045735">
    <property type="entry name" value="Spore_III_AA_AAA+_ATPase"/>
</dbReference>
<dbReference type="SUPFAM" id="SSF52540">
    <property type="entry name" value="P-loop containing nucleoside triphosphate hydrolases"/>
    <property type="match status" value="1"/>
</dbReference>
<evidence type="ECO:0000313" key="5">
    <source>
        <dbReference type="EMBL" id="HJB37722.1"/>
    </source>
</evidence>
<dbReference type="EMBL" id="DWXZ01000137">
    <property type="protein sequence ID" value="HJB37722.1"/>
    <property type="molecule type" value="Genomic_DNA"/>
</dbReference>
<feature type="compositionally biased region" description="Gly residues" evidence="3">
    <location>
        <begin position="312"/>
        <end position="327"/>
    </location>
</feature>
<reference evidence="5" key="2">
    <citation type="submission" date="2021-04" db="EMBL/GenBank/DDBJ databases">
        <authorList>
            <person name="Gilroy R."/>
        </authorList>
    </citation>
    <scope>NUCLEOTIDE SEQUENCE</scope>
    <source>
        <strain evidence="5">ChiBcolR8-3208</strain>
    </source>
</reference>
<dbReference type="Pfam" id="PF19568">
    <property type="entry name" value="Spore_III_AA"/>
    <property type="match status" value="1"/>
</dbReference>